<dbReference type="AlphaFoldDB" id="A0A834PDU0"/>
<organism evidence="2 3">
    <name type="scientific">Vespula pensylvanica</name>
    <name type="common">Western yellow jacket</name>
    <name type="synonym">Wasp</name>
    <dbReference type="NCBI Taxonomy" id="30213"/>
    <lineage>
        <taxon>Eukaryota</taxon>
        <taxon>Metazoa</taxon>
        <taxon>Ecdysozoa</taxon>
        <taxon>Arthropoda</taxon>
        <taxon>Hexapoda</taxon>
        <taxon>Insecta</taxon>
        <taxon>Pterygota</taxon>
        <taxon>Neoptera</taxon>
        <taxon>Endopterygota</taxon>
        <taxon>Hymenoptera</taxon>
        <taxon>Apocrita</taxon>
        <taxon>Aculeata</taxon>
        <taxon>Vespoidea</taxon>
        <taxon>Vespidae</taxon>
        <taxon>Vespinae</taxon>
        <taxon>Vespula</taxon>
    </lineage>
</organism>
<sequence>MDSHEDVVGCKREVDGSKENTDSQQFPSRGNQESYPAKDADGLSAGSLSFSSLLWNFRIRAKKIIGVRGKLVSTTLKPDFWPVLVTSRFAMETPSGVPRKSTS</sequence>
<dbReference type="Proteomes" id="UP000600918">
    <property type="component" value="Unassembled WGS sequence"/>
</dbReference>
<gene>
    <name evidence="2" type="ORF">H0235_000359</name>
</gene>
<evidence type="ECO:0000313" key="2">
    <source>
        <dbReference type="EMBL" id="KAF7437968.1"/>
    </source>
</evidence>
<evidence type="ECO:0000313" key="3">
    <source>
        <dbReference type="Proteomes" id="UP000600918"/>
    </source>
</evidence>
<feature type="region of interest" description="Disordered" evidence="1">
    <location>
        <begin position="1"/>
        <end position="38"/>
    </location>
</feature>
<reference evidence="2" key="1">
    <citation type="journal article" date="2020" name="G3 (Bethesda)">
        <title>High-Quality Assemblies for Three Invasive Social Wasps from the &lt;i&gt;Vespula&lt;/i&gt; Genus.</title>
        <authorList>
            <person name="Harrop T.W.R."/>
            <person name="Guhlin J."/>
            <person name="McLaughlin G.M."/>
            <person name="Permina E."/>
            <person name="Stockwell P."/>
            <person name="Gilligan J."/>
            <person name="Le Lec M.F."/>
            <person name="Gruber M.A.M."/>
            <person name="Quinn O."/>
            <person name="Lovegrove M."/>
            <person name="Duncan E.J."/>
            <person name="Remnant E.J."/>
            <person name="Van Eeckhoven J."/>
            <person name="Graham B."/>
            <person name="Knapp R.A."/>
            <person name="Langford K.W."/>
            <person name="Kronenberg Z."/>
            <person name="Press M.O."/>
            <person name="Eacker S.M."/>
            <person name="Wilson-Rankin E.E."/>
            <person name="Purcell J."/>
            <person name="Lester P.J."/>
            <person name="Dearden P.K."/>
        </authorList>
    </citation>
    <scope>NUCLEOTIDE SEQUENCE</scope>
    <source>
        <strain evidence="2">Volc-1</strain>
    </source>
</reference>
<dbReference type="EMBL" id="JACSDY010000001">
    <property type="protein sequence ID" value="KAF7437968.1"/>
    <property type="molecule type" value="Genomic_DNA"/>
</dbReference>
<feature type="compositionally biased region" description="Basic and acidic residues" evidence="1">
    <location>
        <begin position="1"/>
        <end position="21"/>
    </location>
</feature>
<protein>
    <submittedName>
        <fullName evidence="2">Uncharacterized protein</fullName>
    </submittedName>
</protein>
<comment type="caution">
    <text evidence="2">The sequence shown here is derived from an EMBL/GenBank/DDBJ whole genome shotgun (WGS) entry which is preliminary data.</text>
</comment>
<keyword evidence="3" id="KW-1185">Reference proteome</keyword>
<proteinExistence type="predicted"/>
<accession>A0A834PDU0</accession>
<evidence type="ECO:0000256" key="1">
    <source>
        <dbReference type="SAM" id="MobiDB-lite"/>
    </source>
</evidence>
<feature type="compositionally biased region" description="Polar residues" evidence="1">
    <location>
        <begin position="22"/>
        <end position="34"/>
    </location>
</feature>
<name>A0A834PDU0_VESPE</name>